<reference evidence="2" key="1">
    <citation type="journal article" date="2023" name="Comput. Struct. Biotechnol. J.">
        <title>Discovery of a novel marine Bacteroidetes with a rich repertoire of carbohydrate-active enzymes.</title>
        <authorList>
            <person name="Chen B."/>
            <person name="Liu G."/>
            <person name="Chen Q."/>
            <person name="Wang H."/>
            <person name="Liu L."/>
            <person name="Tang K."/>
        </authorList>
    </citation>
    <scope>NUCLEOTIDE SEQUENCE</scope>
    <source>
        <strain evidence="2">TK19036</strain>
    </source>
</reference>
<evidence type="ECO:0000256" key="1">
    <source>
        <dbReference type="SAM" id="MobiDB-lite"/>
    </source>
</evidence>
<protein>
    <submittedName>
        <fullName evidence="2">Uncharacterized protein</fullName>
    </submittedName>
</protein>
<feature type="region of interest" description="Disordered" evidence="1">
    <location>
        <begin position="25"/>
        <end position="56"/>
    </location>
</feature>
<name>A0AA49GHP5_9BACT</name>
<accession>A0AA49GHP5</accession>
<organism evidence="2">
    <name type="scientific">Roseihalotalea indica</name>
    <dbReference type="NCBI Taxonomy" id="2867963"/>
    <lineage>
        <taxon>Bacteria</taxon>
        <taxon>Pseudomonadati</taxon>
        <taxon>Bacteroidota</taxon>
        <taxon>Cytophagia</taxon>
        <taxon>Cytophagales</taxon>
        <taxon>Catalimonadaceae</taxon>
        <taxon>Roseihalotalea</taxon>
    </lineage>
</organism>
<dbReference type="AlphaFoldDB" id="A0AA49GHP5"/>
<proteinExistence type="predicted"/>
<sequence length="56" mass="6270">MAKKKETPDVNQKARKLTLEELKKKGIELENEDQVSGGFPDYPVPPTGDDPDKNDD</sequence>
<gene>
    <name evidence="2" type="ORF">K4G66_16685</name>
</gene>
<dbReference type="EMBL" id="CP120682">
    <property type="protein sequence ID" value="WKN34018.1"/>
    <property type="molecule type" value="Genomic_DNA"/>
</dbReference>
<reference evidence="2" key="2">
    <citation type="journal article" date="2024" name="Antonie Van Leeuwenhoek">
        <title>Roseihalotalea indica gen. nov., sp. nov., a halophilic Bacteroidetes from mesopelagic Southwest Indian Ocean with higher carbohydrate metabolic potential.</title>
        <authorList>
            <person name="Chen B."/>
            <person name="Zhang M."/>
            <person name="Lin D."/>
            <person name="Ye J."/>
            <person name="Tang K."/>
        </authorList>
    </citation>
    <scope>NUCLEOTIDE SEQUENCE</scope>
    <source>
        <strain evidence="2">TK19036</strain>
    </source>
</reference>
<evidence type="ECO:0000313" key="2">
    <source>
        <dbReference type="EMBL" id="WKN34018.1"/>
    </source>
</evidence>